<proteinExistence type="predicted"/>
<keyword evidence="3" id="KW-1185">Reference proteome</keyword>
<reference evidence="2" key="1">
    <citation type="journal article" date="2023" name="G3 (Bethesda)">
        <title>A reference genome for the long-term kleptoplast-retaining sea slug Elysia crispata morphotype clarki.</title>
        <authorList>
            <person name="Eastman K.E."/>
            <person name="Pendleton A.L."/>
            <person name="Shaikh M.A."/>
            <person name="Suttiyut T."/>
            <person name="Ogas R."/>
            <person name="Tomko P."/>
            <person name="Gavelis G."/>
            <person name="Widhalm J.R."/>
            <person name="Wisecaver J.H."/>
        </authorList>
    </citation>
    <scope>NUCLEOTIDE SEQUENCE</scope>
    <source>
        <strain evidence="2">ECLA1</strain>
    </source>
</reference>
<dbReference type="Proteomes" id="UP001283361">
    <property type="component" value="Unassembled WGS sequence"/>
</dbReference>
<protein>
    <submittedName>
        <fullName evidence="2">Uncharacterized protein</fullName>
    </submittedName>
</protein>
<feature type="region of interest" description="Disordered" evidence="1">
    <location>
        <begin position="41"/>
        <end position="84"/>
    </location>
</feature>
<organism evidence="2 3">
    <name type="scientific">Elysia crispata</name>
    <name type="common">lettuce slug</name>
    <dbReference type="NCBI Taxonomy" id="231223"/>
    <lineage>
        <taxon>Eukaryota</taxon>
        <taxon>Metazoa</taxon>
        <taxon>Spiralia</taxon>
        <taxon>Lophotrochozoa</taxon>
        <taxon>Mollusca</taxon>
        <taxon>Gastropoda</taxon>
        <taxon>Heterobranchia</taxon>
        <taxon>Euthyneura</taxon>
        <taxon>Panpulmonata</taxon>
        <taxon>Sacoglossa</taxon>
        <taxon>Placobranchoidea</taxon>
        <taxon>Plakobranchidae</taxon>
        <taxon>Elysia</taxon>
    </lineage>
</organism>
<evidence type="ECO:0000313" key="3">
    <source>
        <dbReference type="Proteomes" id="UP001283361"/>
    </source>
</evidence>
<evidence type="ECO:0000256" key="1">
    <source>
        <dbReference type="SAM" id="MobiDB-lite"/>
    </source>
</evidence>
<evidence type="ECO:0000313" key="2">
    <source>
        <dbReference type="EMBL" id="KAK3786029.1"/>
    </source>
</evidence>
<gene>
    <name evidence="2" type="ORF">RRG08_023450</name>
</gene>
<name>A0AAE1DWX6_9GAST</name>
<comment type="caution">
    <text evidence="2">The sequence shown here is derived from an EMBL/GenBank/DDBJ whole genome shotgun (WGS) entry which is preliminary data.</text>
</comment>
<accession>A0AAE1DWX6</accession>
<dbReference type="AlphaFoldDB" id="A0AAE1DWX6"/>
<dbReference type="EMBL" id="JAWDGP010002021">
    <property type="protein sequence ID" value="KAK3786029.1"/>
    <property type="molecule type" value="Genomic_DNA"/>
</dbReference>
<sequence length="84" mass="9673">MQGRRKDQVYTVDLLDAVYRIKEAWSVVKEQSVANCFRHAGFVTQNDEAGEQETEKRQEEEEEDEEIPPPPPLPTVTEARDAIK</sequence>